<name>A0A1K0IFR5_CUPNE</name>
<organism evidence="1">
    <name type="scientific">Cupriavidus necator</name>
    <name type="common">Alcaligenes eutrophus</name>
    <name type="synonym">Ralstonia eutropha</name>
    <dbReference type="NCBI Taxonomy" id="106590"/>
    <lineage>
        <taxon>Bacteria</taxon>
        <taxon>Pseudomonadati</taxon>
        <taxon>Pseudomonadota</taxon>
        <taxon>Betaproteobacteria</taxon>
        <taxon>Burkholderiales</taxon>
        <taxon>Burkholderiaceae</taxon>
        <taxon>Cupriavidus</taxon>
    </lineage>
</organism>
<sequence length="23" mass="2859">MFRPAPEQHGYLTNFDYFNAQRR</sequence>
<gene>
    <name evidence="1" type="ORF">CNECB9_2710003</name>
</gene>
<dbReference type="AlphaFoldDB" id="A0A1K0IFR5"/>
<proteinExistence type="predicted"/>
<dbReference type="EMBL" id="FMSH01000192">
    <property type="protein sequence ID" value="SCU76052.1"/>
    <property type="molecule type" value="Genomic_DNA"/>
</dbReference>
<evidence type="ECO:0000313" key="1">
    <source>
        <dbReference type="EMBL" id="SCU76052.1"/>
    </source>
</evidence>
<accession>A0A1K0IFR5</accession>
<protein>
    <submittedName>
        <fullName evidence="1">RHS repeat-containing protein</fullName>
    </submittedName>
</protein>
<reference evidence="1" key="1">
    <citation type="submission" date="2016-09" db="EMBL/GenBank/DDBJ databases">
        <authorList>
            <person name="Capua I."/>
            <person name="De Benedictis P."/>
            <person name="Joannis T."/>
            <person name="Lombin L.H."/>
            <person name="Cattoli G."/>
        </authorList>
    </citation>
    <scope>NUCLEOTIDE SEQUENCE</scope>
    <source>
        <strain evidence="1">B9</strain>
    </source>
</reference>